<protein>
    <submittedName>
        <fullName evidence="1">Uncharacterized protein</fullName>
    </submittedName>
</protein>
<evidence type="ECO:0000313" key="2">
    <source>
        <dbReference type="Proteomes" id="UP001152320"/>
    </source>
</evidence>
<gene>
    <name evidence="1" type="ORF">HOLleu_30095</name>
</gene>
<comment type="caution">
    <text evidence="1">The sequence shown here is derived from an EMBL/GenBank/DDBJ whole genome shotgun (WGS) entry which is preliminary data.</text>
</comment>
<proteinExistence type="predicted"/>
<dbReference type="OrthoDB" id="10000452at2759"/>
<accession>A0A9Q1BK06</accession>
<dbReference type="Proteomes" id="UP001152320">
    <property type="component" value="Chromosome 15"/>
</dbReference>
<keyword evidence="2" id="KW-1185">Reference proteome</keyword>
<dbReference type="EMBL" id="JAIZAY010000015">
    <property type="protein sequence ID" value="KAJ8027981.1"/>
    <property type="molecule type" value="Genomic_DNA"/>
</dbReference>
<sequence>MIFSRFSCRAVVQSKEPPPLPAFGKVVKDYGYTHARRMGTLNGGPGSRTGMDWYTPASFYL</sequence>
<name>A0A9Q1BK06_HOLLE</name>
<organism evidence="1 2">
    <name type="scientific">Holothuria leucospilota</name>
    <name type="common">Black long sea cucumber</name>
    <name type="synonym">Mertensiothuria leucospilota</name>
    <dbReference type="NCBI Taxonomy" id="206669"/>
    <lineage>
        <taxon>Eukaryota</taxon>
        <taxon>Metazoa</taxon>
        <taxon>Echinodermata</taxon>
        <taxon>Eleutherozoa</taxon>
        <taxon>Echinozoa</taxon>
        <taxon>Holothuroidea</taxon>
        <taxon>Aspidochirotacea</taxon>
        <taxon>Aspidochirotida</taxon>
        <taxon>Holothuriidae</taxon>
        <taxon>Holothuria</taxon>
    </lineage>
</organism>
<reference evidence="1" key="1">
    <citation type="submission" date="2021-10" db="EMBL/GenBank/DDBJ databases">
        <title>Tropical sea cucumber genome reveals ecological adaptation and Cuvierian tubules defense mechanism.</title>
        <authorList>
            <person name="Chen T."/>
        </authorList>
    </citation>
    <scope>NUCLEOTIDE SEQUENCE</scope>
    <source>
        <strain evidence="1">Nanhai2018</strain>
        <tissue evidence="1">Muscle</tissue>
    </source>
</reference>
<evidence type="ECO:0000313" key="1">
    <source>
        <dbReference type="EMBL" id="KAJ8027981.1"/>
    </source>
</evidence>
<dbReference type="AlphaFoldDB" id="A0A9Q1BK06"/>